<feature type="compositionally biased region" description="Basic residues" evidence="8">
    <location>
        <begin position="448"/>
        <end position="460"/>
    </location>
</feature>
<feature type="compositionally biased region" description="Low complexity" evidence="8">
    <location>
        <begin position="622"/>
        <end position="633"/>
    </location>
</feature>
<dbReference type="InterPro" id="IPR013088">
    <property type="entry name" value="Znf_NHR/GATA"/>
</dbReference>
<feature type="compositionally biased region" description="Acidic residues" evidence="8">
    <location>
        <begin position="498"/>
        <end position="507"/>
    </location>
</feature>
<feature type="region of interest" description="Disordered" evidence="8">
    <location>
        <begin position="37"/>
        <end position="98"/>
    </location>
</feature>
<evidence type="ECO:0000256" key="2">
    <source>
        <dbReference type="ARBA" id="ARBA00022723"/>
    </source>
</evidence>
<dbReference type="GO" id="GO:0000981">
    <property type="term" value="F:DNA-binding transcription factor activity, RNA polymerase II-specific"/>
    <property type="evidence" value="ECO:0007669"/>
    <property type="project" value="TreeGrafter"/>
</dbReference>
<dbReference type="Pfam" id="PF00320">
    <property type="entry name" value="GATA"/>
    <property type="match status" value="2"/>
</dbReference>
<dbReference type="PANTHER" id="PTHR10071">
    <property type="entry name" value="TRANSCRIPTION FACTOR GATA FAMILY MEMBER"/>
    <property type="match status" value="1"/>
</dbReference>
<feature type="compositionally biased region" description="Low complexity" evidence="8">
    <location>
        <begin position="263"/>
        <end position="285"/>
    </location>
</feature>
<feature type="compositionally biased region" description="Polar residues" evidence="8">
    <location>
        <begin position="77"/>
        <end position="91"/>
    </location>
</feature>
<feature type="compositionally biased region" description="Basic and acidic residues" evidence="8">
    <location>
        <begin position="519"/>
        <end position="535"/>
    </location>
</feature>
<dbReference type="GO" id="GO:0000122">
    <property type="term" value="P:negative regulation of transcription by RNA polymerase II"/>
    <property type="evidence" value="ECO:0007669"/>
    <property type="project" value="TreeGrafter"/>
</dbReference>
<dbReference type="GO" id="GO:0005634">
    <property type="term" value="C:nucleus"/>
    <property type="evidence" value="ECO:0007669"/>
    <property type="project" value="UniProtKB-SubCell"/>
</dbReference>
<dbReference type="PROSITE" id="PS00344">
    <property type="entry name" value="GATA_ZN_FINGER_1"/>
    <property type="match status" value="1"/>
</dbReference>
<dbReference type="GO" id="GO:0000978">
    <property type="term" value="F:RNA polymerase II cis-regulatory region sequence-specific DNA binding"/>
    <property type="evidence" value="ECO:0007669"/>
    <property type="project" value="TreeGrafter"/>
</dbReference>
<dbReference type="SUPFAM" id="SSF57716">
    <property type="entry name" value="Glucocorticoid receptor-like (DNA-binding domain)"/>
    <property type="match status" value="2"/>
</dbReference>
<name>A0A8H5LT72_9AGAR</name>
<evidence type="ECO:0000256" key="3">
    <source>
        <dbReference type="ARBA" id="ARBA00022771"/>
    </source>
</evidence>
<dbReference type="AlphaFoldDB" id="A0A8H5LT72"/>
<keyword evidence="2" id="KW-0479">Metal-binding</keyword>
<dbReference type="InterPro" id="IPR039355">
    <property type="entry name" value="Transcription_factor_GATA"/>
</dbReference>
<dbReference type="GO" id="GO:0008270">
    <property type="term" value="F:zinc ion binding"/>
    <property type="evidence" value="ECO:0007669"/>
    <property type="project" value="UniProtKB-KW"/>
</dbReference>
<feature type="compositionally biased region" description="Polar residues" evidence="8">
    <location>
        <begin position="146"/>
        <end position="157"/>
    </location>
</feature>
<keyword evidence="4" id="KW-0862">Zinc</keyword>
<comment type="subcellular location">
    <subcellularLocation>
        <location evidence="1">Nucleus</location>
    </subcellularLocation>
</comment>
<dbReference type="OrthoDB" id="515401at2759"/>
<feature type="region of interest" description="Disordered" evidence="8">
    <location>
        <begin position="258"/>
        <end position="401"/>
    </location>
</feature>
<dbReference type="PANTHER" id="PTHR10071:SF281">
    <property type="entry name" value="BOX A-BINDING FACTOR-RELATED"/>
    <property type="match status" value="1"/>
</dbReference>
<dbReference type="GO" id="GO:0045944">
    <property type="term" value="P:positive regulation of transcription by RNA polymerase II"/>
    <property type="evidence" value="ECO:0007669"/>
    <property type="project" value="TreeGrafter"/>
</dbReference>
<dbReference type="PROSITE" id="PS50114">
    <property type="entry name" value="GATA_ZN_FINGER_2"/>
    <property type="match status" value="2"/>
</dbReference>
<keyword evidence="5" id="KW-0539">Nucleus</keyword>
<evidence type="ECO:0000313" key="11">
    <source>
        <dbReference type="Proteomes" id="UP000518752"/>
    </source>
</evidence>
<feature type="compositionally biased region" description="Low complexity" evidence="8">
    <location>
        <begin position="734"/>
        <end position="764"/>
    </location>
</feature>
<dbReference type="CDD" id="cd00202">
    <property type="entry name" value="ZnF_GATA"/>
    <property type="match status" value="2"/>
</dbReference>
<feature type="compositionally biased region" description="Pro residues" evidence="8">
    <location>
        <begin position="161"/>
        <end position="174"/>
    </location>
</feature>
<feature type="region of interest" description="Disordered" evidence="8">
    <location>
        <begin position="598"/>
        <end position="659"/>
    </location>
</feature>
<accession>A0A8H5LT72</accession>
<comment type="caution">
    <text evidence="10">The sequence shown here is derived from an EMBL/GenBank/DDBJ whole genome shotgun (WGS) entry which is preliminary data.</text>
</comment>
<evidence type="ECO:0000259" key="9">
    <source>
        <dbReference type="PROSITE" id="PS50114"/>
    </source>
</evidence>
<evidence type="ECO:0000256" key="8">
    <source>
        <dbReference type="SAM" id="MobiDB-lite"/>
    </source>
</evidence>
<feature type="compositionally biased region" description="Low complexity" evidence="8">
    <location>
        <begin position="298"/>
        <end position="345"/>
    </location>
</feature>
<feature type="domain" description="GATA-type" evidence="9">
    <location>
        <begin position="100"/>
        <end position="136"/>
    </location>
</feature>
<protein>
    <recommendedName>
        <fullName evidence="9">GATA-type domain-containing protein</fullName>
    </recommendedName>
</protein>
<evidence type="ECO:0000313" key="10">
    <source>
        <dbReference type="EMBL" id="KAF5369140.1"/>
    </source>
</evidence>
<gene>
    <name evidence="10" type="ORF">D9757_011061</name>
</gene>
<feature type="region of interest" description="Disordered" evidence="8">
    <location>
        <begin position="125"/>
        <end position="200"/>
    </location>
</feature>
<reference evidence="10 11" key="1">
    <citation type="journal article" date="2020" name="ISME J.">
        <title>Uncovering the hidden diversity of litter-decomposition mechanisms in mushroom-forming fungi.</title>
        <authorList>
            <person name="Floudas D."/>
            <person name="Bentzer J."/>
            <person name="Ahren D."/>
            <person name="Johansson T."/>
            <person name="Persson P."/>
            <person name="Tunlid A."/>
        </authorList>
    </citation>
    <scope>NUCLEOTIDE SEQUENCE [LARGE SCALE GENOMIC DNA]</scope>
    <source>
        <strain evidence="10 11">CBS 406.79</strain>
    </source>
</reference>
<keyword evidence="3 6" id="KW-0863">Zinc-finger</keyword>
<dbReference type="EMBL" id="JAACJN010000130">
    <property type="protein sequence ID" value="KAF5369140.1"/>
    <property type="molecule type" value="Genomic_DNA"/>
</dbReference>
<keyword evidence="11" id="KW-1185">Reference proteome</keyword>
<dbReference type="Proteomes" id="UP000518752">
    <property type="component" value="Unassembled WGS sequence"/>
</dbReference>
<feature type="compositionally biased region" description="Gly residues" evidence="8">
    <location>
        <begin position="346"/>
        <end position="361"/>
    </location>
</feature>
<feature type="compositionally biased region" description="Gly residues" evidence="8">
    <location>
        <begin position="384"/>
        <end position="397"/>
    </location>
</feature>
<organism evidence="10 11">
    <name type="scientific">Collybiopsis confluens</name>
    <dbReference type="NCBI Taxonomy" id="2823264"/>
    <lineage>
        <taxon>Eukaryota</taxon>
        <taxon>Fungi</taxon>
        <taxon>Dikarya</taxon>
        <taxon>Basidiomycota</taxon>
        <taxon>Agaricomycotina</taxon>
        <taxon>Agaricomycetes</taxon>
        <taxon>Agaricomycetidae</taxon>
        <taxon>Agaricales</taxon>
        <taxon>Marasmiineae</taxon>
        <taxon>Omphalotaceae</taxon>
        <taxon>Collybiopsis</taxon>
    </lineage>
</organism>
<dbReference type="PRINTS" id="PR00619">
    <property type="entry name" value="GATAZNFINGER"/>
</dbReference>
<feature type="coiled-coil region" evidence="7">
    <location>
        <begin position="683"/>
        <end position="717"/>
    </location>
</feature>
<dbReference type="FunFam" id="3.30.50.10:FF:000007">
    <property type="entry name" value="Nitrogen regulatory AreA, N-terminal"/>
    <property type="match status" value="1"/>
</dbReference>
<dbReference type="Gene3D" id="3.30.50.10">
    <property type="entry name" value="Erythroid Transcription Factor GATA-1, subunit A"/>
    <property type="match status" value="2"/>
</dbReference>
<sequence length="785" mass="80246">MVESPVVLASSSMATVSKYSAYANGPPPSIEIHIRQHLNQQQIGSPSPSPPSGSPISHSPNDETAHISKKTAEIRVSESTLTEQGQQNPISNIPPPKHGCESCHTLETPMWREDSEGRTVCNTCGTNAKTGKERRPAASEPSPSSHSVNGDSTSAPSARSPVPPGSIPMPPPPVGLSTSSIHLSIAPNHPPSASVADIAPTRPSLSAPLGVIGAGTCPGDGRCDGTGGSSTCSGCPTYNNSVNNNAFAMCARVEEGDGDRKQSISSSQQQLHQQVQQNHPQELNQHPQQPLATLPAGLNLLSMPPQQPLSSSTSPHMGSSSNIAAGTTSSSSAAMGSAGGAVDLVGVGGGPMDTSGGGSGSGDHQNSHGEGGGGDGRTNNASNNGGGGGGGSPGGPGAKKARGVVGALSCANCGTSATPLWRRDDAGNNICNACGLYYKLHGTHRPTSMKKSVIKRRKRVPAASGTGAPIPMRMSDQAAAEALVSVGRAGAGGSGPGEESDDLDALEGDQPKKKRSRKSKDDGAFDGSPEQHHQWIGEGGSHLHAHRPGSIPPMHFIHPSLQRPGAPPFPHAGGMLPGINSMDISSDPSKVPHGVMFIPGGPGVPGTAGPPPGYVRSGSAAPSRSHSPPNSQHHPPPPPGTFILPSPHGPGGILHPLEVPGSGHGHVMVSMVAPGVYSLIPTLSDLERHYTELEDQKKRMEEILDRTERMMQGLKRGIDDMRTGSVPPPPPPGVIGSRPPSTAPGAATSAAPSVPIQRPPSSSGSEKERRESVWAVVDPAIRGSD</sequence>
<feature type="region of interest" description="Disordered" evidence="8">
    <location>
        <begin position="488"/>
        <end position="556"/>
    </location>
</feature>
<evidence type="ECO:0000256" key="1">
    <source>
        <dbReference type="ARBA" id="ARBA00004123"/>
    </source>
</evidence>
<feature type="region of interest" description="Disordered" evidence="8">
    <location>
        <begin position="717"/>
        <end position="785"/>
    </location>
</feature>
<evidence type="ECO:0000256" key="6">
    <source>
        <dbReference type="PROSITE-ProRule" id="PRU00094"/>
    </source>
</evidence>
<evidence type="ECO:0000256" key="4">
    <source>
        <dbReference type="ARBA" id="ARBA00022833"/>
    </source>
</evidence>
<feature type="region of interest" description="Disordered" evidence="8">
    <location>
        <begin position="448"/>
        <end position="471"/>
    </location>
</feature>
<evidence type="ECO:0000256" key="5">
    <source>
        <dbReference type="ARBA" id="ARBA00023242"/>
    </source>
</evidence>
<evidence type="ECO:0000256" key="7">
    <source>
        <dbReference type="SAM" id="Coils"/>
    </source>
</evidence>
<proteinExistence type="predicted"/>
<feature type="domain" description="GATA-type" evidence="9">
    <location>
        <begin position="404"/>
        <end position="457"/>
    </location>
</feature>
<dbReference type="SMART" id="SM00401">
    <property type="entry name" value="ZnF_GATA"/>
    <property type="match status" value="2"/>
</dbReference>
<keyword evidence="7" id="KW-0175">Coiled coil</keyword>
<feature type="compositionally biased region" description="Basic and acidic residues" evidence="8">
    <location>
        <begin position="60"/>
        <end position="76"/>
    </location>
</feature>
<dbReference type="InterPro" id="IPR000679">
    <property type="entry name" value="Znf_GATA"/>
</dbReference>